<protein>
    <submittedName>
        <fullName evidence="1">Uncharacterized protein</fullName>
    </submittedName>
</protein>
<reference evidence="2" key="1">
    <citation type="submission" date="2014-04" db="EMBL/GenBank/DDBJ databases">
        <title>Evolutionary Origins and Diversification of the Mycorrhizal Mutualists.</title>
        <authorList>
            <consortium name="DOE Joint Genome Institute"/>
            <consortium name="Mycorrhizal Genomics Consortium"/>
            <person name="Kohler A."/>
            <person name="Kuo A."/>
            <person name="Nagy L.G."/>
            <person name="Floudas D."/>
            <person name="Copeland A."/>
            <person name="Barry K.W."/>
            <person name="Cichocki N."/>
            <person name="Veneault-Fourrey C."/>
            <person name="LaButti K."/>
            <person name="Lindquist E.A."/>
            <person name="Lipzen A."/>
            <person name="Lundell T."/>
            <person name="Morin E."/>
            <person name="Murat C."/>
            <person name="Riley R."/>
            <person name="Ohm R."/>
            <person name="Sun H."/>
            <person name="Tunlid A."/>
            <person name="Henrissat B."/>
            <person name="Grigoriev I.V."/>
            <person name="Hibbett D.S."/>
            <person name="Martin F."/>
        </authorList>
    </citation>
    <scope>NUCLEOTIDE SEQUENCE [LARGE SCALE GENOMIC DNA]</scope>
    <source>
        <strain evidence="2">FD-334 SS-4</strain>
    </source>
</reference>
<dbReference type="EMBL" id="KN817577">
    <property type="protein sequence ID" value="KJA19443.1"/>
    <property type="molecule type" value="Genomic_DNA"/>
</dbReference>
<sequence>MPIGPILQALWRDPESARRFNYRRSKTQEIIETLHSNSGKLPAYDDFFHGSDYLEHTVPSSTHTKRQTAGSISG</sequence>
<keyword evidence="2" id="KW-1185">Reference proteome</keyword>
<dbReference type="STRING" id="945553.A0A0D2M828"/>
<dbReference type="OrthoDB" id="3261594at2759"/>
<gene>
    <name evidence="1" type="ORF">HYPSUDRAFT_204505</name>
</gene>
<proteinExistence type="predicted"/>
<name>A0A0D2M828_HYPSF</name>
<evidence type="ECO:0000313" key="1">
    <source>
        <dbReference type="EMBL" id="KJA19443.1"/>
    </source>
</evidence>
<organism evidence="1 2">
    <name type="scientific">Hypholoma sublateritium (strain FD-334 SS-4)</name>
    <dbReference type="NCBI Taxonomy" id="945553"/>
    <lineage>
        <taxon>Eukaryota</taxon>
        <taxon>Fungi</taxon>
        <taxon>Dikarya</taxon>
        <taxon>Basidiomycota</taxon>
        <taxon>Agaricomycotina</taxon>
        <taxon>Agaricomycetes</taxon>
        <taxon>Agaricomycetidae</taxon>
        <taxon>Agaricales</taxon>
        <taxon>Agaricineae</taxon>
        <taxon>Strophariaceae</taxon>
        <taxon>Hypholoma</taxon>
    </lineage>
</organism>
<evidence type="ECO:0000313" key="2">
    <source>
        <dbReference type="Proteomes" id="UP000054270"/>
    </source>
</evidence>
<accession>A0A0D2M828</accession>
<dbReference type="AlphaFoldDB" id="A0A0D2M828"/>
<dbReference type="Proteomes" id="UP000054270">
    <property type="component" value="Unassembled WGS sequence"/>
</dbReference>